<gene>
    <name evidence="1" type="ORF">FPSE_03421</name>
</gene>
<dbReference type="EMBL" id="AFNW01000073">
    <property type="protein sequence ID" value="EKJ76422.1"/>
    <property type="molecule type" value="Genomic_DNA"/>
</dbReference>
<protein>
    <submittedName>
        <fullName evidence="1">Uncharacterized protein</fullName>
    </submittedName>
</protein>
<dbReference type="GeneID" id="20362040"/>
<dbReference type="Proteomes" id="UP000007978">
    <property type="component" value="Chromosome 1"/>
</dbReference>
<comment type="caution">
    <text evidence="1">The sequence shown here is derived from an EMBL/GenBank/DDBJ whole genome shotgun (WGS) entry which is preliminary data.</text>
</comment>
<proteinExistence type="predicted"/>
<dbReference type="eggNOG" id="ENOG502RKP9">
    <property type="taxonomic scope" value="Eukaryota"/>
</dbReference>
<dbReference type="AlphaFoldDB" id="K3VMW1"/>
<evidence type="ECO:0000313" key="2">
    <source>
        <dbReference type="Proteomes" id="UP000007978"/>
    </source>
</evidence>
<reference evidence="1 2" key="1">
    <citation type="journal article" date="2012" name="PLoS Pathog.">
        <title>Comparative pathogenomics reveals horizontally acquired novel virulence genes in fungi infecting cereal hosts.</title>
        <authorList>
            <person name="Gardiner D.M."/>
            <person name="McDonald M.C."/>
            <person name="Covarelli L."/>
            <person name="Solomon P.S."/>
            <person name="Rusu A.G."/>
            <person name="Marshall M."/>
            <person name="Kazan K."/>
            <person name="Chakraborty S."/>
            <person name="McDonald B.A."/>
            <person name="Manners J.M."/>
        </authorList>
    </citation>
    <scope>NUCLEOTIDE SEQUENCE [LARGE SCALE GENOMIC DNA]</scope>
    <source>
        <strain evidence="1 2">CS3096</strain>
    </source>
</reference>
<dbReference type="KEGG" id="fpu:FPSE_03421"/>
<evidence type="ECO:0000313" key="1">
    <source>
        <dbReference type="EMBL" id="EKJ76422.1"/>
    </source>
</evidence>
<dbReference type="HOGENOM" id="CLU_416802_0_0_1"/>
<dbReference type="OrthoDB" id="5232280at2759"/>
<keyword evidence="2" id="KW-1185">Reference proteome</keyword>
<name>K3VMW1_FUSPC</name>
<accession>K3VMW1</accession>
<organism evidence="1 2">
    <name type="scientific">Fusarium pseudograminearum (strain CS3096)</name>
    <name type="common">Wheat and barley crown-rot fungus</name>
    <dbReference type="NCBI Taxonomy" id="1028729"/>
    <lineage>
        <taxon>Eukaryota</taxon>
        <taxon>Fungi</taxon>
        <taxon>Dikarya</taxon>
        <taxon>Ascomycota</taxon>
        <taxon>Pezizomycotina</taxon>
        <taxon>Sordariomycetes</taxon>
        <taxon>Hypocreomycetidae</taxon>
        <taxon>Hypocreales</taxon>
        <taxon>Nectriaceae</taxon>
        <taxon>Fusarium</taxon>
    </lineage>
</organism>
<sequence length="658" mass="73296">MSVAATLGPRSLIQLGISLTDIAQIYKIGKKIGNWIMIRSNDQDLFETLLEDPEALLKRKGLIEPARMESMFPHAKFIYDGDKQDSSKKDVKIEHGELRPFSWLMVVIVRGIYTESLAAFRKVWKDKVGVDAYPELNPAEKNEMAEFLLCLMGNTSVSFTCFSLATYSVARALEKCKVFISTKEKRSFEGQLLVTYVSDRPHTAHGDGPCCMRLRATESRAQIVSFPLDNPMSMVQATRAERHITNQMESFWDTGARAAKDITFVCTAEYPYSTKNEVQYSLGEFSNACALRFDPYLMAMAGKAFPLINQSILKGLEDLVKGYDGIAKAWLETHAGLEYLLKSQTESPDGDQKLMGLWLCYQAFVFGFYYRLLEPLTSHELVSNTPAYFCGLWGHGSTTFLAMCSQFGKELKTNNKVGRTHVLYMLATMYAGRNKTFLPDSSRINLVGVLGSTSILTRTLLRPSDNPEDLGKFFLLDLPAIHLAPNEEGELYAAAGHGLEYRLCEARRRDVEATGPSEKWTVYSSMSTAFREGNHGVVMAARCGERLVGCFSPAAADAIFLSEAYCHRRHENDEEINLMASSVSFEISDKDWQDGCVKRVGGDEDETFGLVHSRGCPPMRYATAGFYGEIGEELAISTDDIDIAIGRVQLANCGIVIA</sequence>
<dbReference type="RefSeq" id="XP_009254815.1">
    <property type="nucleotide sequence ID" value="XM_009256540.1"/>
</dbReference>